<evidence type="ECO:0000313" key="13">
    <source>
        <dbReference type="EMBL" id="TCO10534.1"/>
    </source>
</evidence>
<evidence type="ECO:0000256" key="9">
    <source>
        <dbReference type="SAM" id="Coils"/>
    </source>
</evidence>
<keyword evidence="14" id="KW-1185">Reference proteome</keyword>
<dbReference type="InterPro" id="IPR004089">
    <property type="entry name" value="MCPsignal_dom"/>
</dbReference>
<dbReference type="InterPro" id="IPR003660">
    <property type="entry name" value="HAMP_dom"/>
</dbReference>
<dbReference type="AlphaFoldDB" id="A0A4R2GML8"/>
<evidence type="ECO:0000256" key="1">
    <source>
        <dbReference type="ARBA" id="ARBA00004651"/>
    </source>
</evidence>
<proteinExistence type="inferred from homology"/>
<protein>
    <submittedName>
        <fullName evidence="13">Methyl-accepting chemotaxis protein</fullName>
    </submittedName>
</protein>
<dbReference type="OrthoDB" id="9810264at2"/>
<feature type="domain" description="Methyl-accepting transducer" evidence="11">
    <location>
        <begin position="292"/>
        <end position="507"/>
    </location>
</feature>
<dbReference type="Pfam" id="PF00015">
    <property type="entry name" value="MCPsignal"/>
    <property type="match status" value="1"/>
</dbReference>
<dbReference type="GO" id="GO:0004888">
    <property type="term" value="F:transmembrane signaling receptor activity"/>
    <property type="evidence" value="ECO:0007669"/>
    <property type="project" value="InterPro"/>
</dbReference>
<feature type="domain" description="HAMP" evidence="12">
    <location>
        <begin position="235"/>
        <end position="287"/>
    </location>
</feature>
<evidence type="ECO:0000256" key="10">
    <source>
        <dbReference type="SAM" id="Phobius"/>
    </source>
</evidence>
<dbReference type="SMART" id="SM01049">
    <property type="entry name" value="Cache_2"/>
    <property type="match status" value="1"/>
</dbReference>
<dbReference type="EMBL" id="SLWK01000001">
    <property type="protein sequence ID" value="TCO10534.1"/>
    <property type="molecule type" value="Genomic_DNA"/>
</dbReference>
<dbReference type="PROSITE" id="PS50885">
    <property type="entry name" value="HAMP"/>
    <property type="match status" value="1"/>
</dbReference>
<dbReference type="GO" id="GO:0005886">
    <property type="term" value="C:plasma membrane"/>
    <property type="evidence" value="ECO:0007669"/>
    <property type="project" value="UniProtKB-SubCell"/>
</dbReference>
<feature type="transmembrane region" description="Helical" evidence="10">
    <location>
        <begin position="212"/>
        <end position="233"/>
    </location>
</feature>
<evidence type="ECO:0000256" key="2">
    <source>
        <dbReference type="ARBA" id="ARBA00022475"/>
    </source>
</evidence>
<dbReference type="PRINTS" id="PR00260">
    <property type="entry name" value="CHEMTRNSDUCR"/>
</dbReference>
<sequence length="525" mass="57180">MIKRFFSKLKNKIALFTGVAMLILAALITSTFSYITYRNGVRQIEDLEVRLMDNLDLLLISEVETAVSMLKGFNDKIISGELGYEEGTRLAADVLRELRFGEEGYFWADTKDGTNVVLPGSTGVEGFNRIDLVDSHGNEFIKDILNAGISGGGFAEYWFPKLGETEALPKRGYSLLFEPFGWVIGTGLYYDDIEEAVQAIRVQRQEDLRRTIVWVVTMALIIVLLGLGFAYYVGLKISNPISDLSNKTREVAGGNLSVEVESRLNDEVGDLSRSLANMIKKLQQIVMEISEGASNVVVASQQMSSASQIIADGATEQAASTEEIGTSMEEMVSSIMQNTDNANKADSVVNESEQSMAQLTEAFKETLEAMEQITSRITIIKEISTQTNLLALNAAVEAARAGDAGRGFSVVAGEVKKLSENTQRAANDISQLSKNSLAVAKHAWELLEKLIPEFQQTAILVKEISASSGEQRTGADMINAAVQSMVNVTNQNSASSEELASSSEELAAQAESLKDAVSFFKFKSS</sequence>
<keyword evidence="5 10" id="KW-1133">Transmembrane helix</keyword>
<dbReference type="Gene3D" id="1.10.287.950">
    <property type="entry name" value="Methyl-accepting chemotaxis protein"/>
    <property type="match status" value="1"/>
</dbReference>
<keyword evidence="3" id="KW-0145">Chemotaxis</keyword>
<accession>A0A4R2GML8</accession>
<keyword evidence="6 10" id="KW-0472">Membrane</keyword>
<evidence type="ECO:0000256" key="8">
    <source>
        <dbReference type="PROSITE-ProRule" id="PRU00284"/>
    </source>
</evidence>
<keyword evidence="8" id="KW-0807">Transducer</keyword>
<dbReference type="CDD" id="cd06225">
    <property type="entry name" value="HAMP"/>
    <property type="match status" value="1"/>
</dbReference>
<evidence type="ECO:0000256" key="7">
    <source>
        <dbReference type="ARBA" id="ARBA00029447"/>
    </source>
</evidence>
<organism evidence="13 14">
    <name type="scientific">Natronoflexus pectinivorans</name>
    <dbReference type="NCBI Taxonomy" id="682526"/>
    <lineage>
        <taxon>Bacteria</taxon>
        <taxon>Pseudomonadati</taxon>
        <taxon>Bacteroidota</taxon>
        <taxon>Bacteroidia</taxon>
        <taxon>Marinilabiliales</taxon>
        <taxon>Marinilabiliaceae</taxon>
        <taxon>Natronoflexus</taxon>
    </lineage>
</organism>
<comment type="subcellular location">
    <subcellularLocation>
        <location evidence="1">Cell membrane</location>
        <topology evidence="1">Multi-pass membrane protein</topology>
    </subcellularLocation>
</comment>
<keyword evidence="9" id="KW-0175">Coiled coil</keyword>
<dbReference type="RefSeq" id="WP_132431104.1">
    <property type="nucleotide sequence ID" value="NZ_SLWK01000001.1"/>
</dbReference>
<comment type="similarity">
    <text evidence="7">Belongs to the methyl-accepting chemotaxis (MCP) protein family.</text>
</comment>
<dbReference type="PROSITE" id="PS50111">
    <property type="entry name" value="CHEMOTAXIS_TRANSDUC_2"/>
    <property type="match status" value="1"/>
</dbReference>
<dbReference type="GO" id="GO:0007165">
    <property type="term" value="P:signal transduction"/>
    <property type="evidence" value="ECO:0007669"/>
    <property type="project" value="UniProtKB-KW"/>
</dbReference>
<dbReference type="GO" id="GO:0006935">
    <property type="term" value="P:chemotaxis"/>
    <property type="evidence" value="ECO:0007669"/>
    <property type="project" value="UniProtKB-KW"/>
</dbReference>
<dbReference type="Pfam" id="PF17200">
    <property type="entry name" value="sCache_2"/>
    <property type="match status" value="1"/>
</dbReference>
<dbReference type="SUPFAM" id="SSF58104">
    <property type="entry name" value="Methyl-accepting chemotaxis protein (MCP) signaling domain"/>
    <property type="match status" value="1"/>
</dbReference>
<dbReference type="Gene3D" id="3.30.450.20">
    <property type="entry name" value="PAS domain"/>
    <property type="match status" value="1"/>
</dbReference>
<evidence type="ECO:0000256" key="4">
    <source>
        <dbReference type="ARBA" id="ARBA00022692"/>
    </source>
</evidence>
<evidence type="ECO:0000259" key="12">
    <source>
        <dbReference type="PROSITE" id="PS50885"/>
    </source>
</evidence>
<evidence type="ECO:0000256" key="5">
    <source>
        <dbReference type="ARBA" id="ARBA00022989"/>
    </source>
</evidence>
<evidence type="ECO:0000256" key="3">
    <source>
        <dbReference type="ARBA" id="ARBA00022500"/>
    </source>
</evidence>
<evidence type="ECO:0000259" key="11">
    <source>
        <dbReference type="PROSITE" id="PS50111"/>
    </source>
</evidence>
<dbReference type="PANTHER" id="PTHR43531">
    <property type="entry name" value="PROTEIN ICFG"/>
    <property type="match status" value="1"/>
</dbReference>
<gene>
    <name evidence="13" type="ORF">EV194_101164</name>
</gene>
<dbReference type="SMART" id="SM00283">
    <property type="entry name" value="MA"/>
    <property type="match status" value="1"/>
</dbReference>
<evidence type="ECO:0000313" key="14">
    <source>
        <dbReference type="Proteomes" id="UP000295221"/>
    </source>
</evidence>
<feature type="coiled-coil region" evidence="9">
    <location>
        <begin position="349"/>
        <end position="376"/>
    </location>
</feature>
<dbReference type="InterPro" id="IPR004090">
    <property type="entry name" value="Chemotax_Me-accpt_rcpt"/>
</dbReference>
<dbReference type="InterPro" id="IPR051310">
    <property type="entry name" value="MCP_chemotaxis"/>
</dbReference>
<keyword evidence="2" id="KW-1003">Cell membrane</keyword>
<dbReference type="SMART" id="SM00304">
    <property type="entry name" value="HAMP"/>
    <property type="match status" value="1"/>
</dbReference>
<comment type="caution">
    <text evidence="13">The sequence shown here is derived from an EMBL/GenBank/DDBJ whole genome shotgun (WGS) entry which is preliminary data.</text>
</comment>
<reference evidence="13 14" key="1">
    <citation type="submission" date="2019-03" db="EMBL/GenBank/DDBJ databases">
        <title>Genomic Encyclopedia of Type Strains, Phase IV (KMG-IV): sequencing the most valuable type-strain genomes for metagenomic binning, comparative biology and taxonomic classification.</title>
        <authorList>
            <person name="Goeker M."/>
        </authorList>
    </citation>
    <scope>NUCLEOTIDE SEQUENCE [LARGE SCALE GENOMIC DNA]</scope>
    <source>
        <strain evidence="13 14">DSM 24179</strain>
    </source>
</reference>
<name>A0A4R2GML8_9BACT</name>
<dbReference type="PANTHER" id="PTHR43531:SF11">
    <property type="entry name" value="METHYL-ACCEPTING CHEMOTAXIS PROTEIN 3"/>
    <property type="match status" value="1"/>
</dbReference>
<evidence type="ECO:0000256" key="6">
    <source>
        <dbReference type="ARBA" id="ARBA00023136"/>
    </source>
</evidence>
<dbReference type="InterPro" id="IPR033480">
    <property type="entry name" value="sCache_2"/>
</dbReference>
<keyword evidence="4 10" id="KW-0812">Transmembrane</keyword>
<dbReference type="Proteomes" id="UP000295221">
    <property type="component" value="Unassembled WGS sequence"/>
</dbReference>
<dbReference type="Pfam" id="PF00672">
    <property type="entry name" value="HAMP"/>
    <property type="match status" value="1"/>
</dbReference>